<dbReference type="GO" id="GO:0006487">
    <property type="term" value="P:protein N-linked glycosylation"/>
    <property type="evidence" value="ECO:0007669"/>
    <property type="project" value="TreeGrafter"/>
</dbReference>
<sequence length="70" mass="8361">LEKTGGFHYERWDDAPVHSIAAALFAKKEQIHFWDEIGYEHPPYTHCPQKEETWRQEKCTCALQTRSEVW</sequence>
<keyword evidence="2 3" id="KW-0808">Transferase</keyword>
<protein>
    <submittedName>
        <fullName evidence="3">Glycosyltransferase family 15 protein</fullName>
    </submittedName>
</protein>
<dbReference type="GO" id="GO:0016020">
    <property type="term" value="C:membrane"/>
    <property type="evidence" value="ECO:0007669"/>
    <property type="project" value="InterPro"/>
</dbReference>
<keyword evidence="4" id="KW-1185">Reference proteome</keyword>
<dbReference type="OrthoDB" id="439943at2759"/>
<dbReference type="SUPFAM" id="SSF53448">
    <property type="entry name" value="Nucleotide-diphospho-sugar transferases"/>
    <property type="match status" value="1"/>
</dbReference>
<reference evidence="3 4" key="1">
    <citation type="submission" date="2014-04" db="EMBL/GenBank/DDBJ databases">
        <title>Evolutionary Origins and Diversification of the Mycorrhizal Mutualists.</title>
        <authorList>
            <consortium name="DOE Joint Genome Institute"/>
            <consortium name="Mycorrhizal Genomics Consortium"/>
            <person name="Kohler A."/>
            <person name="Kuo A."/>
            <person name="Nagy L.G."/>
            <person name="Floudas D."/>
            <person name="Copeland A."/>
            <person name="Barry K.W."/>
            <person name="Cichocki N."/>
            <person name="Veneault-Fourrey C."/>
            <person name="LaButti K."/>
            <person name="Lindquist E.A."/>
            <person name="Lipzen A."/>
            <person name="Lundell T."/>
            <person name="Morin E."/>
            <person name="Murat C."/>
            <person name="Riley R."/>
            <person name="Ohm R."/>
            <person name="Sun H."/>
            <person name="Tunlid A."/>
            <person name="Henrissat B."/>
            <person name="Grigoriev I.V."/>
            <person name="Hibbett D.S."/>
            <person name="Martin F."/>
        </authorList>
    </citation>
    <scope>NUCLEOTIDE SEQUENCE [LARGE SCALE GENOMIC DNA]</scope>
    <source>
        <strain evidence="3 4">Koide BX008</strain>
    </source>
</reference>
<dbReference type="EMBL" id="KN818302">
    <property type="protein sequence ID" value="KIL60237.1"/>
    <property type="molecule type" value="Genomic_DNA"/>
</dbReference>
<dbReference type="AlphaFoldDB" id="A0A0C2WFN4"/>
<name>A0A0C2WFN4_AMAMK</name>
<dbReference type="STRING" id="946122.A0A0C2WFN4"/>
<dbReference type="GO" id="GO:0000032">
    <property type="term" value="P:cell wall mannoprotein biosynthetic process"/>
    <property type="evidence" value="ECO:0007669"/>
    <property type="project" value="TreeGrafter"/>
</dbReference>
<proteinExistence type="inferred from homology"/>
<dbReference type="Proteomes" id="UP000054549">
    <property type="component" value="Unassembled WGS sequence"/>
</dbReference>
<dbReference type="GO" id="GO:0000026">
    <property type="term" value="F:alpha-1,2-mannosyltransferase activity"/>
    <property type="evidence" value="ECO:0007669"/>
    <property type="project" value="TreeGrafter"/>
</dbReference>
<dbReference type="GO" id="GO:0005794">
    <property type="term" value="C:Golgi apparatus"/>
    <property type="evidence" value="ECO:0007669"/>
    <property type="project" value="TreeGrafter"/>
</dbReference>
<dbReference type="PANTHER" id="PTHR31121:SF6">
    <property type="entry name" value="ALPHA-1,2 MANNOSYLTRANSFERASE KTR1"/>
    <property type="match status" value="1"/>
</dbReference>
<dbReference type="InterPro" id="IPR002685">
    <property type="entry name" value="Glyco_trans_15"/>
</dbReference>
<evidence type="ECO:0000313" key="3">
    <source>
        <dbReference type="EMBL" id="KIL60237.1"/>
    </source>
</evidence>
<evidence type="ECO:0000313" key="4">
    <source>
        <dbReference type="Proteomes" id="UP000054549"/>
    </source>
</evidence>
<dbReference type="PANTHER" id="PTHR31121">
    <property type="entry name" value="ALPHA-1,2 MANNOSYLTRANSFERASE KTR1"/>
    <property type="match status" value="1"/>
</dbReference>
<dbReference type="HOGENOM" id="CLU_2764638_0_0_1"/>
<dbReference type="Pfam" id="PF01793">
    <property type="entry name" value="Glyco_transf_15"/>
    <property type="match status" value="1"/>
</dbReference>
<comment type="similarity">
    <text evidence="1">Belongs to the glycosyltransferase 15 family.</text>
</comment>
<feature type="non-terminal residue" evidence="3">
    <location>
        <position position="1"/>
    </location>
</feature>
<evidence type="ECO:0000256" key="1">
    <source>
        <dbReference type="ARBA" id="ARBA00007677"/>
    </source>
</evidence>
<dbReference type="InParanoid" id="A0A0C2WFN4"/>
<accession>A0A0C2WFN4</accession>
<dbReference type="InterPro" id="IPR029044">
    <property type="entry name" value="Nucleotide-diphossugar_trans"/>
</dbReference>
<organism evidence="3 4">
    <name type="scientific">Amanita muscaria (strain Koide BX008)</name>
    <dbReference type="NCBI Taxonomy" id="946122"/>
    <lineage>
        <taxon>Eukaryota</taxon>
        <taxon>Fungi</taxon>
        <taxon>Dikarya</taxon>
        <taxon>Basidiomycota</taxon>
        <taxon>Agaricomycotina</taxon>
        <taxon>Agaricomycetes</taxon>
        <taxon>Agaricomycetidae</taxon>
        <taxon>Agaricales</taxon>
        <taxon>Pluteineae</taxon>
        <taxon>Amanitaceae</taxon>
        <taxon>Amanita</taxon>
    </lineage>
</organism>
<dbReference type="Gene3D" id="3.90.550.10">
    <property type="entry name" value="Spore Coat Polysaccharide Biosynthesis Protein SpsA, Chain A"/>
    <property type="match status" value="1"/>
</dbReference>
<gene>
    <name evidence="3" type="ORF">M378DRAFT_110362</name>
</gene>
<evidence type="ECO:0000256" key="2">
    <source>
        <dbReference type="ARBA" id="ARBA00022679"/>
    </source>
</evidence>